<dbReference type="Gene3D" id="2.40.160.20">
    <property type="match status" value="1"/>
</dbReference>
<evidence type="ECO:0000313" key="3">
    <source>
        <dbReference type="Proteomes" id="UP001501343"/>
    </source>
</evidence>
<evidence type="ECO:0000256" key="1">
    <source>
        <dbReference type="HAMAP-Rule" id="MF_00775"/>
    </source>
</evidence>
<name>A0ABN2PBV7_9MICO</name>
<comment type="caution">
    <text evidence="2">The sequence shown here is derived from an EMBL/GenBank/DDBJ whole genome shotgun (WGS) entry which is preliminary data.</text>
</comment>
<keyword evidence="3" id="KW-1185">Reference proteome</keyword>
<comment type="similarity">
    <text evidence="1">Belongs to the UPF0311 family.</text>
</comment>
<dbReference type="PANTHER" id="PTHR37315">
    <property type="entry name" value="UPF0311 PROTEIN BLR7842"/>
    <property type="match status" value="1"/>
</dbReference>
<dbReference type="EMBL" id="BAAAOF010000002">
    <property type="protein sequence ID" value="GAA1917649.1"/>
    <property type="molecule type" value="Genomic_DNA"/>
</dbReference>
<reference evidence="2 3" key="1">
    <citation type="journal article" date="2019" name="Int. J. Syst. Evol. Microbiol.">
        <title>The Global Catalogue of Microorganisms (GCM) 10K type strain sequencing project: providing services to taxonomists for standard genome sequencing and annotation.</title>
        <authorList>
            <consortium name="The Broad Institute Genomics Platform"/>
            <consortium name="The Broad Institute Genome Sequencing Center for Infectious Disease"/>
            <person name="Wu L."/>
            <person name="Ma J."/>
        </authorList>
    </citation>
    <scope>NUCLEOTIDE SEQUENCE [LARGE SCALE GENOMIC DNA]</scope>
    <source>
        <strain evidence="2 3">JCM 14900</strain>
    </source>
</reference>
<accession>A0ABN2PBV7</accession>
<gene>
    <name evidence="2" type="ORF">GCM10009775_07620</name>
</gene>
<proteinExistence type="inferred from homology"/>
<dbReference type="Pfam" id="PF11578">
    <property type="entry name" value="DUF3237"/>
    <property type="match status" value="1"/>
</dbReference>
<protein>
    <recommendedName>
        <fullName evidence="1">UPF0311 protein GCM10009775_07620</fullName>
    </recommendedName>
</protein>
<dbReference type="Proteomes" id="UP001501343">
    <property type="component" value="Unassembled WGS sequence"/>
</dbReference>
<sequence length="160" mass="17313">MMRSAPFEGLPIPALVHAFDVEVRLGAIEDHGSTRSGHRRVVPIIGGRIEGELDAEILPGGADWQIVRADGAIDLDARYSARTPAGELLYLHALGVRSGPPDVLAALLRGAIVAPEDYYFRTTVRVETSSPRLAHLEHSLYIAAAERRASTVAYSAYRVS</sequence>
<dbReference type="PANTHER" id="PTHR37315:SF1">
    <property type="entry name" value="UPF0311 PROTEIN BLR7842"/>
    <property type="match status" value="1"/>
</dbReference>
<evidence type="ECO:0000313" key="2">
    <source>
        <dbReference type="EMBL" id="GAA1917649.1"/>
    </source>
</evidence>
<organism evidence="2 3">
    <name type="scientific">Microbacterium aoyamense</name>
    <dbReference type="NCBI Taxonomy" id="344166"/>
    <lineage>
        <taxon>Bacteria</taxon>
        <taxon>Bacillati</taxon>
        <taxon>Actinomycetota</taxon>
        <taxon>Actinomycetes</taxon>
        <taxon>Micrococcales</taxon>
        <taxon>Microbacteriaceae</taxon>
        <taxon>Microbacterium</taxon>
    </lineage>
</organism>
<dbReference type="InterPro" id="IPR020915">
    <property type="entry name" value="UPF0311"/>
</dbReference>
<dbReference type="HAMAP" id="MF_00775">
    <property type="entry name" value="UPF0311"/>
    <property type="match status" value="1"/>
</dbReference>
<dbReference type="RefSeq" id="WP_248145611.1">
    <property type="nucleotide sequence ID" value="NZ_BAAAOF010000002.1"/>
</dbReference>